<evidence type="ECO:0000313" key="1">
    <source>
        <dbReference type="EMBL" id="SVA16235.1"/>
    </source>
</evidence>
<dbReference type="AlphaFoldDB" id="A0A381TJE4"/>
<gene>
    <name evidence="1" type="ORF">METZ01_LOCUS69089</name>
</gene>
<name>A0A381TJE4_9ZZZZ</name>
<organism evidence="1">
    <name type="scientific">marine metagenome</name>
    <dbReference type="NCBI Taxonomy" id="408172"/>
    <lineage>
        <taxon>unclassified sequences</taxon>
        <taxon>metagenomes</taxon>
        <taxon>ecological metagenomes</taxon>
    </lineage>
</organism>
<protein>
    <submittedName>
        <fullName evidence="1">Uncharacterized protein</fullName>
    </submittedName>
</protein>
<proteinExistence type="predicted"/>
<accession>A0A381TJE4</accession>
<sequence length="102" mass="11337">MRLGKRGLDERVHLGTVTEPRQNERVPLTRHVVDSKDARMLGDRCLYRYDVTLGDAHLHYCSERESGLLGIDVGQETTQNACFLKAAQSIADGSERDSCSGC</sequence>
<reference evidence="1" key="1">
    <citation type="submission" date="2018-05" db="EMBL/GenBank/DDBJ databases">
        <authorList>
            <person name="Lanie J.A."/>
            <person name="Ng W.-L."/>
            <person name="Kazmierczak K.M."/>
            <person name="Andrzejewski T.M."/>
            <person name="Davidsen T.M."/>
            <person name="Wayne K.J."/>
            <person name="Tettelin H."/>
            <person name="Glass J.I."/>
            <person name="Rusch D."/>
            <person name="Podicherti R."/>
            <person name="Tsui H.-C.T."/>
            <person name="Winkler M.E."/>
        </authorList>
    </citation>
    <scope>NUCLEOTIDE SEQUENCE</scope>
</reference>
<dbReference type="EMBL" id="UINC01004701">
    <property type="protein sequence ID" value="SVA16235.1"/>
    <property type="molecule type" value="Genomic_DNA"/>
</dbReference>